<dbReference type="EMBL" id="BTSX01000004">
    <property type="protein sequence ID" value="GMS93993.1"/>
    <property type="molecule type" value="Genomic_DNA"/>
</dbReference>
<feature type="non-terminal residue" evidence="1">
    <location>
        <position position="1"/>
    </location>
</feature>
<proteinExistence type="predicted"/>
<comment type="caution">
    <text evidence="1">The sequence shown here is derived from an EMBL/GenBank/DDBJ whole genome shotgun (WGS) entry which is preliminary data.</text>
</comment>
<organism evidence="1 2">
    <name type="scientific">Pristionchus entomophagus</name>
    <dbReference type="NCBI Taxonomy" id="358040"/>
    <lineage>
        <taxon>Eukaryota</taxon>
        <taxon>Metazoa</taxon>
        <taxon>Ecdysozoa</taxon>
        <taxon>Nematoda</taxon>
        <taxon>Chromadorea</taxon>
        <taxon>Rhabditida</taxon>
        <taxon>Rhabditina</taxon>
        <taxon>Diplogasteromorpha</taxon>
        <taxon>Diplogasteroidea</taxon>
        <taxon>Neodiplogasteridae</taxon>
        <taxon>Pristionchus</taxon>
    </lineage>
</organism>
<dbReference type="AlphaFoldDB" id="A0AAV5TID5"/>
<feature type="non-terminal residue" evidence="1">
    <location>
        <position position="87"/>
    </location>
</feature>
<gene>
    <name evidence="1" type="ORF">PENTCL1PPCAC_16168</name>
</gene>
<accession>A0AAV5TID5</accession>
<dbReference type="Proteomes" id="UP001432027">
    <property type="component" value="Unassembled WGS sequence"/>
</dbReference>
<name>A0AAV5TID5_9BILA</name>
<reference evidence="1" key="1">
    <citation type="submission" date="2023-10" db="EMBL/GenBank/DDBJ databases">
        <title>Genome assembly of Pristionchus species.</title>
        <authorList>
            <person name="Yoshida K."/>
            <person name="Sommer R.J."/>
        </authorList>
    </citation>
    <scope>NUCLEOTIDE SEQUENCE</scope>
    <source>
        <strain evidence="1">RS0144</strain>
    </source>
</reference>
<keyword evidence="2" id="KW-1185">Reference proteome</keyword>
<evidence type="ECO:0000313" key="1">
    <source>
        <dbReference type="EMBL" id="GMS93993.1"/>
    </source>
</evidence>
<sequence length="87" mass="9930">FVGFGRFDDQAFSILDCTSCRLLRLFLLLSAWRFRLWQQKLIERIFSTNIDRPTPSMISPTSQSLSSQQLHSQQCSCAAHVHVNSVG</sequence>
<evidence type="ECO:0000313" key="2">
    <source>
        <dbReference type="Proteomes" id="UP001432027"/>
    </source>
</evidence>
<protein>
    <submittedName>
        <fullName evidence="1">Uncharacterized protein</fullName>
    </submittedName>
</protein>